<dbReference type="EMBL" id="BNJG01000008">
    <property type="protein sequence ID" value="GHO60965.1"/>
    <property type="molecule type" value="Genomic_DNA"/>
</dbReference>
<dbReference type="InterPro" id="IPR004378">
    <property type="entry name" value="F420H2_quin_Rdtase"/>
</dbReference>
<evidence type="ECO:0000313" key="2">
    <source>
        <dbReference type="Proteomes" id="UP000654345"/>
    </source>
</evidence>
<gene>
    <name evidence="1" type="ORF">KSB_94400</name>
</gene>
<dbReference type="InterPro" id="IPR012349">
    <property type="entry name" value="Split_barrel_FMN-bd"/>
</dbReference>
<protein>
    <submittedName>
        <fullName evidence="1">Nitroreductase</fullName>
    </submittedName>
</protein>
<dbReference type="Pfam" id="PF04075">
    <property type="entry name" value="F420H2_quin_red"/>
    <property type="match status" value="1"/>
</dbReference>
<sequence length="181" mass="20286">MEKSYRVTAYVRFSNTMNAFLVRLGLQMGSTSLLSVRGRKSGKLIETPLSLFVQDHQRYLIAPYGIVNWVRNLRAAGGEATLTRGRQTESIRAVELEPAAAARVFREAVRMGPDGIPPLFVSMYRHFVLSKYLSIAVDAPLEDFEREAVNHPVFLVTTAYNSPLEEGSHARQAMQANERSL</sequence>
<evidence type="ECO:0000313" key="1">
    <source>
        <dbReference type="EMBL" id="GHO60965.1"/>
    </source>
</evidence>
<dbReference type="RefSeq" id="WP_201376987.1">
    <property type="nucleotide sequence ID" value="NZ_BNJG01000008.1"/>
</dbReference>
<reference evidence="1 2" key="1">
    <citation type="journal article" date="2021" name="Int. J. Syst. Evol. Microbiol.">
        <title>Reticulibacter mediterranei gen. nov., sp. nov., within the new family Reticulibacteraceae fam. nov., and Ktedonospora formicarum gen. nov., sp. nov., Ktedonobacter robiniae sp. nov., Dictyobacter formicarum sp. nov. and Dictyobacter arantiisoli sp. nov., belonging to the class Ktedonobacteria.</title>
        <authorList>
            <person name="Yabe S."/>
            <person name="Zheng Y."/>
            <person name="Wang C.M."/>
            <person name="Sakai Y."/>
            <person name="Abe K."/>
            <person name="Yokota A."/>
            <person name="Donadio S."/>
            <person name="Cavaletti L."/>
            <person name="Monciardini P."/>
        </authorList>
    </citation>
    <scope>NUCLEOTIDE SEQUENCE [LARGE SCALE GENOMIC DNA]</scope>
    <source>
        <strain evidence="1 2">SOSP1-30</strain>
    </source>
</reference>
<keyword evidence="2" id="KW-1185">Reference proteome</keyword>
<dbReference type="Gene3D" id="2.30.110.10">
    <property type="entry name" value="Electron Transport, Fmn-binding Protein, Chain A"/>
    <property type="match status" value="1"/>
</dbReference>
<name>A0ABQ3V8L6_9CHLR</name>
<organism evidence="1 2">
    <name type="scientific">Ktedonobacter robiniae</name>
    <dbReference type="NCBI Taxonomy" id="2778365"/>
    <lineage>
        <taxon>Bacteria</taxon>
        <taxon>Bacillati</taxon>
        <taxon>Chloroflexota</taxon>
        <taxon>Ktedonobacteria</taxon>
        <taxon>Ktedonobacterales</taxon>
        <taxon>Ktedonobacteraceae</taxon>
        <taxon>Ktedonobacter</taxon>
    </lineage>
</organism>
<proteinExistence type="predicted"/>
<comment type="caution">
    <text evidence="1">The sequence shown here is derived from an EMBL/GenBank/DDBJ whole genome shotgun (WGS) entry which is preliminary data.</text>
</comment>
<accession>A0ABQ3V8L6</accession>
<dbReference type="Proteomes" id="UP000654345">
    <property type="component" value="Unassembled WGS sequence"/>
</dbReference>